<dbReference type="STRING" id="8010.ENSELUP00000036296"/>
<proteinExistence type="inferred from homology"/>
<reference evidence="13" key="3">
    <citation type="submission" date="2025-08" db="UniProtKB">
        <authorList>
            <consortium name="Ensembl"/>
        </authorList>
    </citation>
    <scope>IDENTIFICATION</scope>
</reference>
<feature type="transmembrane region" description="Helical" evidence="11">
    <location>
        <begin position="42"/>
        <end position="65"/>
    </location>
</feature>
<dbReference type="GeneTree" id="ENSGT01060000248544"/>
<dbReference type="OrthoDB" id="9940698at2759"/>
<dbReference type="AlphaFoldDB" id="A0A3P9A6E9"/>
<dbReference type="InterPro" id="IPR006052">
    <property type="entry name" value="TNF_dom"/>
</dbReference>
<evidence type="ECO:0000256" key="8">
    <source>
        <dbReference type="ARBA" id="ARBA00023136"/>
    </source>
</evidence>
<keyword evidence="5 11" id="KW-0812">Transmembrane</keyword>
<comment type="similarity">
    <text evidence="2">Belongs to the tumor necrosis factor family.</text>
</comment>
<dbReference type="OMA" id="RSACQNV"/>
<evidence type="ECO:0000256" key="5">
    <source>
        <dbReference type="ARBA" id="ARBA00022692"/>
    </source>
</evidence>
<feature type="domain" description="THD" evidence="12">
    <location>
        <begin position="102"/>
        <end position="253"/>
    </location>
</feature>
<dbReference type="InterPro" id="IPR008983">
    <property type="entry name" value="Tumour_necrosis_fac-like_dom"/>
</dbReference>
<keyword evidence="7 11" id="KW-1133">Transmembrane helix</keyword>
<evidence type="ECO:0000256" key="6">
    <source>
        <dbReference type="ARBA" id="ARBA00022968"/>
    </source>
</evidence>
<dbReference type="CDD" id="cd00184">
    <property type="entry name" value="TNF"/>
    <property type="match status" value="1"/>
</dbReference>
<keyword evidence="8 11" id="KW-0472">Membrane</keyword>
<evidence type="ECO:0000256" key="7">
    <source>
        <dbReference type="ARBA" id="ARBA00022989"/>
    </source>
</evidence>
<organism evidence="13 14">
    <name type="scientific">Esox lucius</name>
    <name type="common">Northern pike</name>
    <dbReference type="NCBI Taxonomy" id="8010"/>
    <lineage>
        <taxon>Eukaryota</taxon>
        <taxon>Metazoa</taxon>
        <taxon>Chordata</taxon>
        <taxon>Craniata</taxon>
        <taxon>Vertebrata</taxon>
        <taxon>Euteleostomi</taxon>
        <taxon>Actinopterygii</taxon>
        <taxon>Neopterygii</taxon>
        <taxon>Teleostei</taxon>
        <taxon>Protacanthopterygii</taxon>
        <taxon>Esociformes</taxon>
        <taxon>Esocidae</taxon>
        <taxon>Esox</taxon>
    </lineage>
</organism>
<reference evidence="13" key="2">
    <citation type="submission" date="2020-02" db="EMBL/GenBank/DDBJ databases">
        <title>Esox lucius (northern pike) genome, fEsoLuc1, primary haplotype.</title>
        <authorList>
            <person name="Myers G."/>
            <person name="Karagic N."/>
            <person name="Meyer A."/>
            <person name="Pippel M."/>
            <person name="Reichard M."/>
            <person name="Winkler S."/>
            <person name="Tracey A."/>
            <person name="Sims Y."/>
            <person name="Howe K."/>
            <person name="Rhie A."/>
            <person name="Formenti G."/>
            <person name="Durbin R."/>
            <person name="Fedrigo O."/>
            <person name="Jarvis E.D."/>
        </authorList>
    </citation>
    <scope>NUCLEOTIDE SEQUENCE [LARGE SCALE GENOMIC DNA]</scope>
</reference>
<dbReference type="PANTHER" id="PTHR11471">
    <property type="entry name" value="TUMOR NECROSIS FACTOR FAMILY MEMBER"/>
    <property type="match status" value="1"/>
</dbReference>
<dbReference type="GO" id="GO:0006955">
    <property type="term" value="P:immune response"/>
    <property type="evidence" value="ECO:0007669"/>
    <property type="project" value="Ensembl"/>
</dbReference>
<dbReference type="PANTHER" id="PTHR11471:SF23">
    <property type="entry name" value="TUMOR NECROSIS FACTOR"/>
    <property type="match status" value="1"/>
</dbReference>
<dbReference type="Ensembl" id="ENSELUT00000024768.3">
    <property type="protein sequence ID" value="ENSELUP00000036296.1"/>
    <property type="gene ID" value="ENSELUG00000015560.3"/>
</dbReference>
<reference evidence="13" key="4">
    <citation type="submission" date="2025-09" db="UniProtKB">
        <authorList>
            <consortium name="Ensembl"/>
        </authorList>
    </citation>
    <scope>IDENTIFICATION</scope>
</reference>
<evidence type="ECO:0000256" key="4">
    <source>
        <dbReference type="ARBA" id="ARBA00022514"/>
    </source>
</evidence>
<keyword evidence="14" id="KW-1185">Reference proteome</keyword>
<protein>
    <recommendedName>
        <fullName evidence="3">Tumor necrosis factor</fullName>
    </recommendedName>
    <alternativeName>
        <fullName evidence="10">TNF-alpha</fullName>
    </alternativeName>
</protein>
<comment type="subcellular location">
    <subcellularLocation>
        <location evidence="1">Membrane</location>
        <topology evidence="1">Single-pass type II membrane protein</topology>
    </subcellularLocation>
</comment>
<evidence type="ECO:0000256" key="2">
    <source>
        <dbReference type="ARBA" id="ARBA00008670"/>
    </source>
</evidence>
<keyword evidence="4" id="KW-0202">Cytokine</keyword>
<evidence type="ECO:0000313" key="14">
    <source>
        <dbReference type="Proteomes" id="UP000265140"/>
    </source>
</evidence>
<dbReference type="SUPFAM" id="SSF49842">
    <property type="entry name" value="TNF-like"/>
    <property type="match status" value="1"/>
</dbReference>
<dbReference type="Proteomes" id="UP000265140">
    <property type="component" value="Chromosome 20"/>
</dbReference>
<evidence type="ECO:0000256" key="1">
    <source>
        <dbReference type="ARBA" id="ARBA00004606"/>
    </source>
</evidence>
<dbReference type="GO" id="GO:0016020">
    <property type="term" value="C:membrane"/>
    <property type="evidence" value="ECO:0007669"/>
    <property type="project" value="UniProtKB-SubCell"/>
</dbReference>
<dbReference type="Gene3D" id="2.60.120.40">
    <property type="match status" value="1"/>
</dbReference>
<dbReference type="GO" id="GO:0005164">
    <property type="term" value="F:tumor necrosis factor receptor binding"/>
    <property type="evidence" value="ECO:0007669"/>
    <property type="project" value="InterPro"/>
</dbReference>
<keyword evidence="9" id="KW-1015">Disulfide bond</keyword>
<dbReference type="PROSITE" id="PS50049">
    <property type="entry name" value="THD_2"/>
    <property type="match status" value="1"/>
</dbReference>
<dbReference type="InParanoid" id="A0A3P9A6E9"/>
<dbReference type="SMART" id="SM00207">
    <property type="entry name" value="TNF"/>
    <property type="match status" value="1"/>
</dbReference>
<reference evidence="14" key="1">
    <citation type="journal article" date="2014" name="PLoS ONE">
        <title>The genome and linkage map of the northern pike (Esox lucius): conserved synteny revealed between the salmonid sister group and the Neoteleostei.</title>
        <authorList>
            <person name="Rondeau E.B."/>
            <person name="Minkley D.R."/>
            <person name="Leong J.S."/>
            <person name="Messmer A.M."/>
            <person name="Jantzen J.R."/>
            <person name="von Schalburg K.R."/>
            <person name="Lemon C."/>
            <person name="Bird N.H."/>
            <person name="Koop B.F."/>
        </authorList>
    </citation>
    <scope>NUCLEOTIDE SEQUENCE</scope>
</reference>
<dbReference type="GeneID" id="105031348"/>
<dbReference type="GO" id="GO:0001889">
    <property type="term" value="P:liver development"/>
    <property type="evidence" value="ECO:0007669"/>
    <property type="project" value="Ensembl"/>
</dbReference>
<dbReference type="FunCoup" id="A0A3P9A6E9">
    <property type="interactions" value="719"/>
</dbReference>
<name>A0A3P9A6E9_ESOLU</name>
<sequence>MVGYEMTLGDVERCLDNGHVEGGFVYNSTVTPGTDTKASRGWLWKLCVVILVVALCAATALIFAWNQHERMTMDKMVSQMQEPTDARDLHPHLEQIGDKAKAAIHLEGEYSPDNITDALQWRQDEIQTFSQGGFQLQGNKILIPHTGLFFVYSQASFRVKCHHPGNHAITVSHIVWRYSDSIRAKANLLSGLRSICQRNYSDAGSNGGEGWYNSVYVGGVFQLDEGDKLWTETNRLTDVVPEQGKNFFGVFALF</sequence>
<evidence type="ECO:0000259" key="12">
    <source>
        <dbReference type="PROSITE" id="PS50049"/>
    </source>
</evidence>
<evidence type="ECO:0000256" key="9">
    <source>
        <dbReference type="ARBA" id="ARBA00023157"/>
    </source>
</evidence>
<dbReference type="InterPro" id="IPR006053">
    <property type="entry name" value="TNF"/>
</dbReference>
<dbReference type="KEGG" id="els:105031348"/>
<dbReference type="Bgee" id="ENSELUG00000015560">
    <property type="expression patterns" value="Expressed in pharyngeal gill"/>
</dbReference>
<evidence type="ECO:0000256" key="11">
    <source>
        <dbReference type="SAM" id="Phobius"/>
    </source>
</evidence>
<dbReference type="PRINTS" id="PR01234">
    <property type="entry name" value="TNECROSISFCT"/>
</dbReference>
<dbReference type="CTD" id="554167"/>
<evidence type="ECO:0000313" key="13">
    <source>
        <dbReference type="Ensembl" id="ENSELUP00000036296.1"/>
    </source>
</evidence>
<dbReference type="RefSeq" id="XP_010904006.1">
    <property type="nucleotide sequence ID" value="XM_010905704.2"/>
</dbReference>
<accession>A0A3P9A6E9</accession>
<dbReference type="GO" id="GO:0005125">
    <property type="term" value="F:cytokine activity"/>
    <property type="evidence" value="ECO:0007669"/>
    <property type="project" value="UniProtKB-KW"/>
</dbReference>
<dbReference type="Pfam" id="PF00229">
    <property type="entry name" value="TNF"/>
    <property type="match status" value="1"/>
</dbReference>
<evidence type="ECO:0000256" key="10">
    <source>
        <dbReference type="ARBA" id="ARBA00029751"/>
    </source>
</evidence>
<keyword evidence="6" id="KW-0735">Signal-anchor</keyword>
<dbReference type="GO" id="GO:0042742">
    <property type="term" value="P:defense response to bacterium"/>
    <property type="evidence" value="ECO:0007669"/>
    <property type="project" value="Ensembl"/>
</dbReference>
<evidence type="ECO:0000256" key="3">
    <source>
        <dbReference type="ARBA" id="ARBA00013893"/>
    </source>
</evidence>
<dbReference type="GO" id="GO:0005615">
    <property type="term" value="C:extracellular space"/>
    <property type="evidence" value="ECO:0007669"/>
    <property type="project" value="UniProtKB-KW"/>
</dbReference>